<dbReference type="NCBIfam" id="TIGR01845">
    <property type="entry name" value="outer_NodT"/>
    <property type="match status" value="1"/>
</dbReference>
<evidence type="ECO:0000256" key="1">
    <source>
        <dbReference type="ARBA" id="ARBA00007613"/>
    </source>
</evidence>
<comment type="subcellular location">
    <subcellularLocation>
        <location evidence="2">Cell membrane</location>
        <topology evidence="2">Lipid-anchor</topology>
    </subcellularLocation>
</comment>
<dbReference type="Gene3D" id="2.20.200.10">
    <property type="entry name" value="Outer membrane efflux proteins (OEP)"/>
    <property type="match status" value="1"/>
</dbReference>
<dbReference type="STRING" id="93222.NA29_23335"/>
<accession>A0A239SPT9</accession>
<keyword evidence="2" id="KW-1134">Transmembrane beta strand</keyword>
<evidence type="ECO:0000256" key="2">
    <source>
        <dbReference type="RuleBase" id="RU362097"/>
    </source>
</evidence>
<gene>
    <name evidence="3" type="primary">oprM_4</name>
    <name evidence="3" type="ORF">SAMEA4530655_03852</name>
</gene>
<dbReference type="Pfam" id="PF02321">
    <property type="entry name" value="OEP"/>
    <property type="match status" value="2"/>
</dbReference>
<evidence type="ECO:0000313" key="3">
    <source>
        <dbReference type="EMBL" id="SNU87475.1"/>
    </source>
</evidence>
<protein>
    <submittedName>
        <fullName evidence="3">Outer membrane protein oprM</fullName>
    </submittedName>
</protein>
<dbReference type="InterPro" id="IPR010131">
    <property type="entry name" value="MdtP/NodT-like"/>
</dbReference>
<proteinExistence type="inferred from homology"/>
<evidence type="ECO:0000313" key="4">
    <source>
        <dbReference type="Proteomes" id="UP000215126"/>
    </source>
</evidence>
<keyword evidence="2" id="KW-0812">Transmembrane</keyword>
<name>A0A239SPT9_9BURK</name>
<comment type="similarity">
    <text evidence="1 2">Belongs to the outer membrane factor (OMF) (TC 1.B.17) family.</text>
</comment>
<keyword evidence="2" id="KW-0472">Membrane</keyword>
<dbReference type="PANTHER" id="PTHR30203:SF21">
    <property type="entry name" value="OUTER MEMBRANE COMPONENT OF MULTIDRUG EFFLUX PUMP-RELATED"/>
    <property type="match status" value="1"/>
</dbReference>
<keyword evidence="4" id="KW-1185">Reference proteome</keyword>
<dbReference type="Gene3D" id="1.20.1600.10">
    <property type="entry name" value="Outer membrane efflux proteins (OEP)"/>
    <property type="match status" value="1"/>
</dbReference>
<keyword evidence="2" id="KW-0564">Palmitate</keyword>
<sequence length="514" mass="54720">MSATRTTRATKATRAVLKTTRPRLLLLSAVAIAAVLVAGCTTVGPDYHLPENSVMRSSEANGALANVAKPGAVSIEAVPDDWWQLYDDPKLDALVKEALAANTNVRVALANVQRAVALYHEVESENLPQGGVQAEAARAQISGESLLKEEKLPVVNIAVATLGISYQIDFFGKLARADEAALAAAEASQAALDVARVSVAAETVRAYVQSCAANHEYDIANEQLKLQERSVAITRKLVDAGRDQPTDLLRAQAQADTLRAGLPHYLAQNEAANYRLAVMLGKVPGTLDASLTQCRRIPQLTQALPVGDGTALLKRRPDVRQAERELASATAKIGVATADLYPTIRFGASIGANGVLEHFGQGRTEQWTVGPMISWSLPTNGVRSHIKGMEAGANAALAHFDGVVLKAIQETRTSLSAYTRELQRDDALRDARDKSRAAAQQNHKLYQAGRAPYLTSLDAERTHASAEAALAASETQVAMDQVNLFLALGGGWQSSVAKDKAAMAESPSSETSTH</sequence>
<organism evidence="3 4">
    <name type="scientific">Pandoraea sputorum</name>
    <dbReference type="NCBI Taxonomy" id="93222"/>
    <lineage>
        <taxon>Bacteria</taxon>
        <taxon>Pseudomonadati</taxon>
        <taxon>Pseudomonadota</taxon>
        <taxon>Betaproteobacteria</taxon>
        <taxon>Burkholderiales</taxon>
        <taxon>Burkholderiaceae</taxon>
        <taxon>Pandoraea</taxon>
    </lineage>
</organism>
<dbReference type="EMBL" id="LT906435">
    <property type="protein sequence ID" value="SNU87475.1"/>
    <property type="molecule type" value="Genomic_DNA"/>
</dbReference>
<dbReference type="InterPro" id="IPR003423">
    <property type="entry name" value="OMP_efflux"/>
</dbReference>
<dbReference type="SUPFAM" id="SSF56954">
    <property type="entry name" value="Outer membrane efflux proteins (OEP)"/>
    <property type="match status" value="1"/>
</dbReference>
<dbReference type="GO" id="GO:0015562">
    <property type="term" value="F:efflux transmembrane transporter activity"/>
    <property type="evidence" value="ECO:0007669"/>
    <property type="project" value="InterPro"/>
</dbReference>
<keyword evidence="2" id="KW-0449">Lipoprotein</keyword>
<reference evidence="3 4" key="1">
    <citation type="submission" date="2017-06" db="EMBL/GenBank/DDBJ databases">
        <authorList>
            <consortium name="Pathogen Informatics"/>
        </authorList>
    </citation>
    <scope>NUCLEOTIDE SEQUENCE [LARGE SCALE GENOMIC DNA]</scope>
    <source>
        <strain evidence="3 4">NCTC13161</strain>
    </source>
</reference>
<dbReference type="PANTHER" id="PTHR30203">
    <property type="entry name" value="OUTER MEMBRANE CATION EFFLUX PROTEIN"/>
    <property type="match status" value="1"/>
</dbReference>
<dbReference type="AlphaFoldDB" id="A0A239SPT9"/>
<dbReference type="Proteomes" id="UP000215126">
    <property type="component" value="Chromosome 1"/>
</dbReference>
<dbReference type="GO" id="GO:0005886">
    <property type="term" value="C:plasma membrane"/>
    <property type="evidence" value="ECO:0007669"/>
    <property type="project" value="UniProtKB-SubCell"/>
</dbReference>